<dbReference type="Proteomes" id="UP000305948">
    <property type="component" value="Unassembled WGS sequence"/>
</dbReference>
<proteinExistence type="predicted"/>
<sequence>MSRASKALKHFIATTPDLWTDIYVLLSGDVDKELQVYEEYMRRSRTLLVDVTLTQGPLDRLPEHFRNKPLHIVTSVACGRERWKSVEIDAPAFYVELLKTGPVMPNLQYIKFECEHYHSSLPPIEDPKFYHALATSPTSPSNVIAPALTHVAMRSVLVLDLHKVIDISKLTALELDGETSIRGYPPVVFRTWPDVRLLPQPGNSTLVRSSSKRRSPLAPDTTLAATTQGYLGWNRALHY</sequence>
<dbReference type="AlphaFoldDB" id="A0A5C3MUF8"/>
<reference evidence="1 2" key="1">
    <citation type="journal article" date="2019" name="Nat. Ecol. Evol.">
        <title>Megaphylogeny resolves global patterns of mushroom evolution.</title>
        <authorList>
            <person name="Varga T."/>
            <person name="Krizsan K."/>
            <person name="Foldi C."/>
            <person name="Dima B."/>
            <person name="Sanchez-Garcia M."/>
            <person name="Sanchez-Ramirez S."/>
            <person name="Szollosi G.J."/>
            <person name="Szarkandi J.G."/>
            <person name="Papp V."/>
            <person name="Albert L."/>
            <person name="Andreopoulos W."/>
            <person name="Angelini C."/>
            <person name="Antonin V."/>
            <person name="Barry K.W."/>
            <person name="Bougher N.L."/>
            <person name="Buchanan P."/>
            <person name="Buyck B."/>
            <person name="Bense V."/>
            <person name="Catcheside P."/>
            <person name="Chovatia M."/>
            <person name="Cooper J."/>
            <person name="Damon W."/>
            <person name="Desjardin D."/>
            <person name="Finy P."/>
            <person name="Geml J."/>
            <person name="Haridas S."/>
            <person name="Hughes K."/>
            <person name="Justo A."/>
            <person name="Karasinski D."/>
            <person name="Kautmanova I."/>
            <person name="Kiss B."/>
            <person name="Kocsube S."/>
            <person name="Kotiranta H."/>
            <person name="LaButti K.M."/>
            <person name="Lechner B.E."/>
            <person name="Liimatainen K."/>
            <person name="Lipzen A."/>
            <person name="Lukacs Z."/>
            <person name="Mihaltcheva S."/>
            <person name="Morgado L.N."/>
            <person name="Niskanen T."/>
            <person name="Noordeloos M.E."/>
            <person name="Ohm R.A."/>
            <person name="Ortiz-Santana B."/>
            <person name="Ovrebo C."/>
            <person name="Racz N."/>
            <person name="Riley R."/>
            <person name="Savchenko A."/>
            <person name="Shiryaev A."/>
            <person name="Soop K."/>
            <person name="Spirin V."/>
            <person name="Szebenyi C."/>
            <person name="Tomsovsky M."/>
            <person name="Tulloss R.E."/>
            <person name="Uehling J."/>
            <person name="Grigoriev I.V."/>
            <person name="Vagvolgyi C."/>
            <person name="Papp T."/>
            <person name="Martin F.M."/>
            <person name="Miettinen O."/>
            <person name="Hibbett D.S."/>
            <person name="Nagy L.G."/>
        </authorList>
    </citation>
    <scope>NUCLEOTIDE SEQUENCE [LARGE SCALE GENOMIC DNA]</scope>
    <source>
        <strain evidence="1 2">OMC1185</strain>
    </source>
</reference>
<dbReference type="EMBL" id="ML213517">
    <property type="protein sequence ID" value="TFK48934.1"/>
    <property type="molecule type" value="Genomic_DNA"/>
</dbReference>
<gene>
    <name evidence="1" type="ORF">OE88DRAFT_1663207</name>
</gene>
<keyword evidence="2" id="KW-1185">Reference proteome</keyword>
<evidence type="ECO:0000313" key="1">
    <source>
        <dbReference type="EMBL" id="TFK48934.1"/>
    </source>
</evidence>
<name>A0A5C3MUF8_9AGAM</name>
<accession>A0A5C3MUF8</accession>
<organism evidence="1 2">
    <name type="scientific">Heliocybe sulcata</name>
    <dbReference type="NCBI Taxonomy" id="5364"/>
    <lineage>
        <taxon>Eukaryota</taxon>
        <taxon>Fungi</taxon>
        <taxon>Dikarya</taxon>
        <taxon>Basidiomycota</taxon>
        <taxon>Agaricomycotina</taxon>
        <taxon>Agaricomycetes</taxon>
        <taxon>Gloeophyllales</taxon>
        <taxon>Gloeophyllaceae</taxon>
        <taxon>Heliocybe</taxon>
    </lineage>
</organism>
<protein>
    <submittedName>
        <fullName evidence="1">Uncharacterized protein</fullName>
    </submittedName>
</protein>
<evidence type="ECO:0000313" key="2">
    <source>
        <dbReference type="Proteomes" id="UP000305948"/>
    </source>
</evidence>